<dbReference type="GO" id="GO:0005737">
    <property type="term" value="C:cytoplasm"/>
    <property type="evidence" value="ECO:0007669"/>
    <property type="project" value="TreeGrafter"/>
</dbReference>
<dbReference type="PANTHER" id="PTHR12289">
    <property type="entry name" value="METAXIN RELATED"/>
    <property type="match status" value="1"/>
</dbReference>
<evidence type="ECO:0000256" key="1">
    <source>
        <dbReference type="SAM" id="MobiDB-lite"/>
    </source>
</evidence>
<feature type="region of interest" description="Disordered" evidence="1">
    <location>
        <begin position="366"/>
        <end position="392"/>
    </location>
</feature>
<feature type="region of interest" description="Disordered" evidence="1">
    <location>
        <begin position="54"/>
        <end position="102"/>
    </location>
</feature>
<feature type="compositionally biased region" description="Low complexity" evidence="1">
    <location>
        <begin position="1449"/>
        <end position="1461"/>
    </location>
</feature>
<dbReference type="EMBL" id="LGTL01000011">
    <property type="protein sequence ID" value="KPA79247.1"/>
    <property type="molecule type" value="Genomic_DNA"/>
</dbReference>
<feature type="compositionally biased region" description="Low complexity" evidence="1">
    <location>
        <begin position="1179"/>
        <end position="1192"/>
    </location>
</feature>
<feature type="compositionally biased region" description="Low complexity" evidence="1">
    <location>
        <begin position="1371"/>
        <end position="1383"/>
    </location>
</feature>
<feature type="region of interest" description="Disordered" evidence="1">
    <location>
        <begin position="1072"/>
        <end position="1134"/>
    </location>
</feature>
<sequence length="1508" mass="159072">MNVSADAGGELKVSKYVLVAGVLGLTAIKIVSAGFHNYQLYEVDRLVSHISRHAEAENKRRQAQRSSTPRPATPTVNALSSDASRPPSLRGDEKNAAAPTTAAAAAARPGSIFLHSAAPETYVLPSRLNGGVGAAEERAKDLSLDDRESTVDVSACSHGLSSVARGKTASKNTSQPALSPLPPPVITSPHPTPQRNSVARASLQPLRRSNSGISITSVHLVGGEPAQSTSHLVSQLLMAGARPCSSPYPAAAAGASFSGCNSLSSATGNSFSVVDRGVAEASTSHREPLALPSGIHEGGGNYGNGAGMGEGVVNEMEPHGSANGDLLMPPAPVIIFEDAVPAEITEGTPKLTEFALPTVGEVAAAAAEPQDAEAGRDEEEEEEEEVGDSPLPYFAFTTTSVHMAPSDAADAVANHNRSNNHTDATAPFLAATAPPSFHTGSNNANSSKDNDSSTGLPRASVPAPSMNATDRNTSPRMADGGTSGRSMSLASAASSASLARPVVHFFIQPRWALAPSLSPTCTKWEAFLRLHRISYVVHEVHVLRSDQPQAQSTDVPQQIQDVVDRQQHDGRHGGDDDEDTAAVAEARAFANVLTETGATHKMWGRVRAELHRVLPAGLLPGDPRTQYSLPFIMVGGTVLKGSFNEVMAELTRRGLVRSLRQARRDGGDGGAGTVAAGSSSPYSPEEQLAIGQAVERTAEYTLRLLYEVGLLLEGSAVFSHYAAQLWSGHRYWDLFQVRRWFVYAWLAIPFLSALKADVSKRLLAQELGGLTREQLYRSLQSDLVSLEQLLVSSAETMLDRRDTEGKEKEKEDKATEVHFLLGREPGPQDCALYAYLLPILRLTPRDIAHIHNPNFAYIYDSRIFRSFVDRMSREAFPDLDVLLNPPRRPSFSMSLSNAAWEYMEDRATPGLVAMCMHVNQWNASMYRLMCPCRVALQRCLEQALKSKPVELVRRLLRRVIASGQRLVADRHRRVASSADTTVAQDGEHVGGAPVRVRDTAGAVEGAAMGVPQPTVHMDSSTQVTGSLDELVLLQDVDAPVVVATVTEKKSEEEAAAVVSLPAPVAAVLTRKGTAEKEGNAKEEAVETEVGCPRDTDEGRKTDADAAAQTRPAAPAVATTEDDGPAVSTGATRSLVSPRSLEIAALTGEGNEIKTVETEQQAARPAAASVPSPPSPRAPPASAAPQRHQSPQPLVQASPLSPRVVHACLFTGSARHNARRVRGSNSPARNPRSGRDTAGSTATLLERGAAPSPRRSGGSAAVTSASDAVGPRFAVQRASGTGTISRSLGSTVGPGSAAPAGPPQHSSGPSLDSLMASDAAAAATTRPTTAKTSELATHSSNSVASQLRVPRRVITTRAASARPTTVRDDSASDSSSSAGEAASSMRESRVTAIHAASVARSSTSGTPERERRPSGLTPGLFATVVHGKVYVKDDLEHPSWRAEEPHRRSASVVSGSRSGRASPTLLSRRGSLADSNGRDGVRSPVATAFGRTVTPIRKLRPSPGGRPSL</sequence>
<feature type="compositionally biased region" description="Polar residues" evidence="1">
    <location>
        <begin position="1277"/>
        <end position="1287"/>
    </location>
</feature>
<dbReference type="PANTHER" id="PTHR12289:SF41">
    <property type="entry name" value="FAILED AXON CONNECTIONS-RELATED"/>
    <property type="match status" value="1"/>
</dbReference>
<proteinExistence type="predicted"/>
<feature type="compositionally biased region" description="Polar residues" evidence="1">
    <location>
        <begin position="466"/>
        <end position="475"/>
    </location>
</feature>
<evidence type="ECO:0000313" key="3">
    <source>
        <dbReference type="Proteomes" id="UP000037923"/>
    </source>
</evidence>
<reference evidence="2 3" key="1">
    <citation type="submission" date="2015-07" db="EMBL/GenBank/DDBJ databases">
        <title>High-quality genome of monoxenous trypanosomatid Leptomonas pyrrhocoris.</title>
        <authorList>
            <person name="Flegontov P."/>
            <person name="Butenko A."/>
            <person name="Firsov S."/>
            <person name="Vlcek C."/>
            <person name="Logacheva M.D."/>
            <person name="Field M."/>
            <person name="Filatov D."/>
            <person name="Flegontova O."/>
            <person name="Gerasimov E."/>
            <person name="Jackson A.P."/>
            <person name="Kelly S."/>
            <person name="Opperdoes F."/>
            <person name="O'Reilly A."/>
            <person name="Votypka J."/>
            <person name="Yurchenko V."/>
            <person name="Lukes J."/>
        </authorList>
    </citation>
    <scope>NUCLEOTIDE SEQUENCE [LARGE SCALE GENOMIC DNA]</scope>
    <source>
        <strain evidence="2">H10</strain>
    </source>
</reference>
<feature type="compositionally biased region" description="Pro residues" evidence="1">
    <location>
        <begin position="179"/>
        <end position="192"/>
    </location>
</feature>
<protein>
    <submittedName>
        <fullName evidence="2">Uncharacterized protein</fullName>
    </submittedName>
</protein>
<feature type="compositionally biased region" description="Basic and acidic residues" evidence="1">
    <location>
        <begin position="1072"/>
        <end position="1084"/>
    </location>
</feature>
<feature type="compositionally biased region" description="Low complexity" evidence="1">
    <location>
        <begin position="1288"/>
        <end position="1331"/>
    </location>
</feature>
<dbReference type="RefSeq" id="XP_015657686.1">
    <property type="nucleotide sequence ID" value="XM_015803861.1"/>
</dbReference>
<accession>A0A0M9FZS0</accession>
<feature type="compositionally biased region" description="Acidic residues" evidence="1">
    <location>
        <begin position="376"/>
        <end position="387"/>
    </location>
</feature>
<feature type="compositionally biased region" description="Polar residues" evidence="1">
    <location>
        <begin position="1333"/>
        <end position="1344"/>
    </location>
</feature>
<feature type="region of interest" description="Disordered" evidence="1">
    <location>
        <begin position="1439"/>
        <end position="1508"/>
    </location>
</feature>
<dbReference type="Proteomes" id="UP000037923">
    <property type="component" value="Unassembled WGS sequence"/>
</dbReference>
<feature type="compositionally biased region" description="Polar residues" evidence="1">
    <location>
        <begin position="64"/>
        <end position="83"/>
    </location>
</feature>
<feature type="region of interest" description="Disordered" evidence="1">
    <location>
        <begin position="1156"/>
        <end position="1419"/>
    </location>
</feature>
<feature type="region of interest" description="Disordered" evidence="1">
    <location>
        <begin position="662"/>
        <end position="683"/>
    </location>
</feature>
<feature type="compositionally biased region" description="Low complexity" evidence="1">
    <location>
        <begin position="1104"/>
        <end position="1118"/>
    </location>
</feature>
<dbReference type="OMA" id="DCALYAY"/>
<organism evidence="2 3">
    <name type="scientific">Leptomonas pyrrhocoris</name>
    <name type="common">Firebug parasite</name>
    <dbReference type="NCBI Taxonomy" id="157538"/>
    <lineage>
        <taxon>Eukaryota</taxon>
        <taxon>Discoba</taxon>
        <taxon>Euglenozoa</taxon>
        <taxon>Kinetoplastea</taxon>
        <taxon>Metakinetoplastina</taxon>
        <taxon>Trypanosomatida</taxon>
        <taxon>Trypanosomatidae</taxon>
        <taxon>Leishmaniinae</taxon>
        <taxon>Leptomonas</taxon>
    </lineage>
</organism>
<feature type="region of interest" description="Disordered" evidence="1">
    <location>
        <begin position="163"/>
        <end position="198"/>
    </location>
</feature>
<dbReference type="GeneID" id="26906016"/>
<feature type="compositionally biased region" description="Basic and acidic residues" evidence="1">
    <location>
        <begin position="1091"/>
        <end position="1103"/>
    </location>
</feature>
<name>A0A0M9FZS0_LEPPY</name>
<dbReference type="VEuPathDB" id="TriTrypDB:LpyrH10_11_1910"/>
<gene>
    <name evidence="2" type="ORF">ABB37_05726</name>
</gene>
<feature type="region of interest" description="Disordered" evidence="1">
    <location>
        <begin position="431"/>
        <end position="487"/>
    </location>
</feature>
<feature type="compositionally biased region" description="Low complexity" evidence="1">
    <location>
        <begin position="1159"/>
        <end position="1169"/>
    </location>
</feature>
<dbReference type="InterPro" id="IPR050931">
    <property type="entry name" value="Mito_Protein_Transport_Metaxin"/>
</dbReference>
<evidence type="ECO:0000313" key="2">
    <source>
        <dbReference type="EMBL" id="KPA79247.1"/>
    </source>
</evidence>
<comment type="caution">
    <text evidence="2">The sequence shown here is derived from an EMBL/GenBank/DDBJ whole genome shotgun (WGS) entry which is preliminary data.</text>
</comment>
<dbReference type="OrthoDB" id="10579192at2759"/>
<keyword evidence="3" id="KW-1185">Reference proteome</keyword>
<feature type="compositionally biased region" description="Low complexity" evidence="1">
    <location>
        <begin position="431"/>
        <end position="447"/>
    </location>
</feature>